<comment type="caution">
    <text evidence="1">The sequence shown here is derived from an EMBL/GenBank/DDBJ whole genome shotgun (WGS) entry which is preliminary data.</text>
</comment>
<dbReference type="Proteomes" id="UP001147752">
    <property type="component" value="Unassembled WGS sequence"/>
</dbReference>
<reference evidence="1" key="1">
    <citation type="submission" date="2022-12" db="EMBL/GenBank/DDBJ databases">
        <authorList>
            <person name="Petersen C."/>
        </authorList>
    </citation>
    <scope>NUCLEOTIDE SEQUENCE</scope>
    <source>
        <strain evidence="1">IBT 3081</strain>
    </source>
</reference>
<dbReference type="AlphaFoldDB" id="A0A9W9S972"/>
<dbReference type="EMBL" id="JAPZBT010000002">
    <property type="protein sequence ID" value="KAJ5371893.1"/>
    <property type="molecule type" value="Genomic_DNA"/>
</dbReference>
<keyword evidence="2" id="KW-1185">Reference proteome</keyword>
<evidence type="ECO:0000313" key="1">
    <source>
        <dbReference type="EMBL" id="KAJ5371893.1"/>
    </source>
</evidence>
<dbReference type="RefSeq" id="XP_056577879.1">
    <property type="nucleotide sequence ID" value="XM_056721629.1"/>
</dbReference>
<accession>A0A9W9S972</accession>
<gene>
    <name evidence="1" type="ORF">N7517_003899</name>
</gene>
<evidence type="ECO:0000313" key="2">
    <source>
        <dbReference type="Proteomes" id="UP001147752"/>
    </source>
</evidence>
<reference evidence="1" key="2">
    <citation type="journal article" date="2023" name="IMA Fungus">
        <title>Comparative genomic study of the Penicillium genus elucidates a diverse pangenome and 15 lateral gene transfer events.</title>
        <authorList>
            <person name="Petersen C."/>
            <person name="Sorensen T."/>
            <person name="Nielsen M.R."/>
            <person name="Sondergaard T.E."/>
            <person name="Sorensen J.L."/>
            <person name="Fitzpatrick D.A."/>
            <person name="Frisvad J.C."/>
            <person name="Nielsen K.L."/>
        </authorList>
    </citation>
    <scope>NUCLEOTIDE SEQUENCE</scope>
    <source>
        <strain evidence="1">IBT 3081</strain>
    </source>
</reference>
<protein>
    <submittedName>
        <fullName evidence="1">Uncharacterized protein</fullName>
    </submittedName>
</protein>
<dbReference type="GeneID" id="81460812"/>
<organism evidence="1 2">
    <name type="scientific">Penicillium concentricum</name>
    <dbReference type="NCBI Taxonomy" id="293559"/>
    <lineage>
        <taxon>Eukaryota</taxon>
        <taxon>Fungi</taxon>
        <taxon>Dikarya</taxon>
        <taxon>Ascomycota</taxon>
        <taxon>Pezizomycotina</taxon>
        <taxon>Eurotiomycetes</taxon>
        <taxon>Eurotiomycetidae</taxon>
        <taxon>Eurotiales</taxon>
        <taxon>Aspergillaceae</taxon>
        <taxon>Penicillium</taxon>
    </lineage>
</organism>
<proteinExistence type="predicted"/>
<sequence>MTAKYIELRTYNVQCVAISAGPARGGDIRPLRVVKSVVIIYSRIPTKNNERIPYEQAGMTESRAWSRCDCHNWQAR</sequence>
<name>A0A9W9S972_9EURO</name>